<keyword evidence="9" id="KW-1185">Reference proteome</keyword>
<dbReference type="HAMAP" id="MF_00479">
    <property type="entry name" value="RsxG_RnfG"/>
    <property type="match status" value="1"/>
</dbReference>
<reference evidence="9" key="1">
    <citation type="submission" date="2016-10" db="EMBL/GenBank/DDBJ databases">
        <authorList>
            <person name="Varghese N."/>
        </authorList>
    </citation>
    <scope>NUCLEOTIDE SEQUENCE [LARGE SCALE GENOMIC DNA]</scope>
    <source>
        <strain evidence="9">ACV-9</strain>
    </source>
</reference>
<keyword evidence="6" id="KW-1003">Cell membrane</keyword>
<feature type="modified residue" description="FMN phosphoryl threonine" evidence="6">
    <location>
        <position position="180"/>
    </location>
</feature>
<keyword evidence="2 6" id="KW-0597">Phosphoprotein</keyword>
<name>A0A1H7FXF9_9FIRM</name>
<keyword evidence="6" id="KW-0472">Membrane</keyword>
<dbReference type="SMART" id="SM00900">
    <property type="entry name" value="FMN_bind"/>
    <property type="match status" value="1"/>
</dbReference>
<dbReference type="Pfam" id="PF04205">
    <property type="entry name" value="FMN_bind"/>
    <property type="match status" value="1"/>
</dbReference>
<dbReference type="Proteomes" id="UP000182321">
    <property type="component" value="Unassembled WGS sequence"/>
</dbReference>
<dbReference type="GO" id="GO:0010181">
    <property type="term" value="F:FMN binding"/>
    <property type="evidence" value="ECO:0007669"/>
    <property type="project" value="InterPro"/>
</dbReference>
<evidence type="ECO:0000313" key="9">
    <source>
        <dbReference type="Proteomes" id="UP000182321"/>
    </source>
</evidence>
<evidence type="ECO:0000256" key="3">
    <source>
        <dbReference type="ARBA" id="ARBA00022630"/>
    </source>
</evidence>
<evidence type="ECO:0000256" key="2">
    <source>
        <dbReference type="ARBA" id="ARBA00022553"/>
    </source>
</evidence>
<gene>
    <name evidence="6" type="primary">rnfG</name>
    <name evidence="8" type="ORF">SAMN02910377_00477</name>
</gene>
<evidence type="ECO:0000256" key="4">
    <source>
        <dbReference type="ARBA" id="ARBA00022643"/>
    </source>
</evidence>
<dbReference type="EC" id="7.-.-.-" evidence="6"/>
<keyword evidence="3 6" id="KW-0285">Flavoprotein</keyword>
<accession>A0A1H7FXF9</accession>
<dbReference type="RefSeq" id="WP_074788940.1">
    <property type="nucleotide sequence ID" value="NZ_FNZX01000004.1"/>
</dbReference>
<comment type="function">
    <text evidence="6">Part of a membrane-bound complex that couples electron transfer with translocation of ions across the membrane.</text>
</comment>
<keyword evidence="4 6" id="KW-0288">FMN</keyword>
<keyword evidence="1 6" id="KW-0813">Transport</keyword>
<proteinExistence type="inferred from homology"/>
<dbReference type="PIRSF" id="PIRSF006091">
    <property type="entry name" value="E_trnsport_RnfG"/>
    <property type="match status" value="1"/>
</dbReference>
<evidence type="ECO:0000256" key="1">
    <source>
        <dbReference type="ARBA" id="ARBA00022448"/>
    </source>
</evidence>
<comment type="subcellular location">
    <subcellularLocation>
        <location evidence="6">Cell membrane</location>
        <topology evidence="6">Single-pass membrane protein</topology>
    </subcellularLocation>
</comment>
<dbReference type="eggNOG" id="COG4659">
    <property type="taxonomic scope" value="Bacteria"/>
</dbReference>
<dbReference type="PANTHER" id="PTHR36118:SF1">
    <property type="entry name" value="ION-TRANSLOCATING OXIDOREDUCTASE COMPLEX SUBUNIT G"/>
    <property type="match status" value="1"/>
</dbReference>
<dbReference type="InterPro" id="IPR010209">
    <property type="entry name" value="Ion_transpt_RnfG/RsxG"/>
</dbReference>
<evidence type="ECO:0000256" key="6">
    <source>
        <dbReference type="HAMAP-Rule" id="MF_00479"/>
    </source>
</evidence>
<dbReference type="NCBIfam" id="TIGR01947">
    <property type="entry name" value="rnfG"/>
    <property type="match status" value="1"/>
</dbReference>
<evidence type="ECO:0000313" key="8">
    <source>
        <dbReference type="EMBL" id="SEK29212.1"/>
    </source>
</evidence>
<comment type="similarity">
    <text evidence="6">Belongs to the RnfG family.</text>
</comment>
<dbReference type="InterPro" id="IPR007329">
    <property type="entry name" value="FMN-bd"/>
</dbReference>
<dbReference type="GO" id="GO:0022900">
    <property type="term" value="P:electron transport chain"/>
    <property type="evidence" value="ECO:0007669"/>
    <property type="project" value="UniProtKB-UniRule"/>
</dbReference>
<comment type="cofactor">
    <cofactor evidence="6">
        <name>FMN</name>
        <dbReference type="ChEBI" id="CHEBI:58210"/>
    </cofactor>
</comment>
<evidence type="ECO:0000259" key="7">
    <source>
        <dbReference type="SMART" id="SM00900"/>
    </source>
</evidence>
<evidence type="ECO:0000256" key="5">
    <source>
        <dbReference type="ARBA" id="ARBA00022982"/>
    </source>
</evidence>
<keyword evidence="5 6" id="KW-0249">Electron transport</keyword>
<keyword evidence="6" id="KW-1133">Transmembrane helix</keyword>
<dbReference type="GO" id="GO:0005886">
    <property type="term" value="C:plasma membrane"/>
    <property type="evidence" value="ECO:0007669"/>
    <property type="project" value="UniProtKB-SubCell"/>
</dbReference>
<keyword evidence="6" id="KW-1278">Translocase</keyword>
<dbReference type="GO" id="GO:0009055">
    <property type="term" value="F:electron transfer activity"/>
    <property type="evidence" value="ECO:0007669"/>
    <property type="project" value="InterPro"/>
</dbReference>
<comment type="subunit">
    <text evidence="6">The complex is composed of six subunits: RnfA, RnfB, RnfC, RnfD, RnfE and RnfG.</text>
</comment>
<dbReference type="PANTHER" id="PTHR36118">
    <property type="entry name" value="ION-TRANSLOCATING OXIDOREDUCTASE COMPLEX SUBUNIT G"/>
    <property type="match status" value="1"/>
</dbReference>
<protein>
    <recommendedName>
        <fullName evidence="6">Ion-translocating oxidoreductase complex subunit G</fullName>
        <ecNumber evidence="6">7.-.-.-</ecNumber>
    </recommendedName>
    <alternativeName>
        <fullName evidence="6">Rnf electron transport complex subunit G</fullName>
    </alternativeName>
</protein>
<dbReference type="EMBL" id="FNZX01000004">
    <property type="protein sequence ID" value="SEK29212.1"/>
    <property type="molecule type" value="Genomic_DNA"/>
</dbReference>
<keyword evidence="6" id="KW-0812">Transmembrane</keyword>
<feature type="domain" description="FMN-binding" evidence="7">
    <location>
        <begin position="105"/>
        <end position="197"/>
    </location>
</feature>
<sequence length="207" mass="21336">MNKLVKDALVLTCITLVAGFALGLVYEITKAPIEKAHQDAMKEAYSSVFADAASFAEIEDFDSSAATDYVNEAGYGTETIDNCVEALDASNNVIGYVLTVTTSAGYGGNITFSVGITNDGIINGYSITDISETAGLGMKAKDTGDGSFSAQFINRAAEIFTVTKTGASSSSEVDAISAATVTSRAMTGGINACVTYFESIVGGASNE</sequence>
<organism evidence="8 9">
    <name type="scientific">Pseudobutyrivibrio ruminis</name>
    <dbReference type="NCBI Taxonomy" id="46206"/>
    <lineage>
        <taxon>Bacteria</taxon>
        <taxon>Bacillati</taxon>
        <taxon>Bacillota</taxon>
        <taxon>Clostridia</taxon>
        <taxon>Lachnospirales</taxon>
        <taxon>Lachnospiraceae</taxon>
        <taxon>Pseudobutyrivibrio</taxon>
    </lineage>
</organism>
<dbReference type="AlphaFoldDB" id="A0A1H7FXF9"/>